<dbReference type="GO" id="GO:0015159">
    <property type="term" value="F:polysaccharide transmembrane transporter activity"/>
    <property type="evidence" value="ECO:0007669"/>
    <property type="project" value="InterPro"/>
</dbReference>
<organism evidence="4 5">
    <name type="scientific">Algoriphagus ratkowskyi</name>
    <dbReference type="NCBI Taxonomy" id="57028"/>
    <lineage>
        <taxon>Bacteria</taxon>
        <taxon>Pseudomonadati</taxon>
        <taxon>Bacteroidota</taxon>
        <taxon>Cytophagia</taxon>
        <taxon>Cytophagales</taxon>
        <taxon>Cyclobacteriaceae</taxon>
        <taxon>Algoriphagus</taxon>
    </lineage>
</organism>
<keyword evidence="2" id="KW-1133">Transmembrane helix</keyword>
<dbReference type="InterPro" id="IPR049712">
    <property type="entry name" value="Poly_export"/>
</dbReference>
<name>A0A2W7RF85_9BACT</name>
<dbReference type="Pfam" id="PF02563">
    <property type="entry name" value="Poly_export"/>
    <property type="match status" value="1"/>
</dbReference>
<dbReference type="PANTHER" id="PTHR33619:SF3">
    <property type="entry name" value="POLYSACCHARIDE EXPORT PROTEIN GFCE-RELATED"/>
    <property type="match status" value="1"/>
</dbReference>
<evidence type="ECO:0000259" key="3">
    <source>
        <dbReference type="Pfam" id="PF02563"/>
    </source>
</evidence>
<keyword evidence="2" id="KW-0472">Membrane</keyword>
<evidence type="ECO:0000313" key="5">
    <source>
        <dbReference type="Proteomes" id="UP000249115"/>
    </source>
</evidence>
<keyword evidence="1" id="KW-0732">Signal</keyword>
<dbReference type="Gene3D" id="3.30.1950.10">
    <property type="entry name" value="wza like domain"/>
    <property type="match status" value="1"/>
</dbReference>
<feature type="transmembrane region" description="Helical" evidence="2">
    <location>
        <begin position="253"/>
        <end position="274"/>
    </location>
</feature>
<protein>
    <submittedName>
        <fullName evidence="4">Polysaccharide export outer membrane protein</fullName>
    </submittedName>
</protein>
<feature type="domain" description="Polysaccharide export protein N-terminal" evidence="3">
    <location>
        <begin position="53"/>
        <end position="154"/>
    </location>
</feature>
<dbReference type="PROSITE" id="PS51257">
    <property type="entry name" value="PROKAR_LIPOPROTEIN"/>
    <property type="match status" value="1"/>
</dbReference>
<gene>
    <name evidence="4" type="ORF">LV84_01915</name>
</gene>
<dbReference type="Gene3D" id="3.10.560.10">
    <property type="entry name" value="Outer membrane lipoprotein wza domain like"/>
    <property type="match status" value="1"/>
</dbReference>
<sequence length="276" mass="30911">MDRMKNIHLPNNFWIILFVLIASSCISNKKLTYMQDLGVTDPVVSTSEIIPYNAEEYMLQSNDIIEINIKTTSAEINQLFEMTGTSNSNGNMMGVQNGGDIFFMNGFFLDRNGIVELPLIGELNLKGHTLKQAKEVIENKVRQFVNEDEYFVRVRLGGIRFSALGEFNSPGKQTILQNSVTIFEAIAAAGDLNLIAKREEIVLIRQYPEGSQINKINLLDKNLLSSDFYFIRPNDVLYAEPLKAREVGSEGNFLQTLTFVTSLVSTVALVIALISK</sequence>
<keyword evidence="2" id="KW-0812">Transmembrane</keyword>
<dbReference type="AlphaFoldDB" id="A0A2W7RF85"/>
<reference evidence="4 5" key="1">
    <citation type="submission" date="2018-06" db="EMBL/GenBank/DDBJ databases">
        <title>Genomic Encyclopedia of Archaeal and Bacterial Type Strains, Phase II (KMG-II): from individual species to whole genera.</title>
        <authorList>
            <person name="Goeker M."/>
        </authorList>
    </citation>
    <scope>NUCLEOTIDE SEQUENCE [LARGE SCALE GENOMIC DNA]</scope>
    <source>
        <strain evidence="4 5">DSM 22686</strain>
    </source>
</reference>
<comment type="caution">
    <text evidence="4">The sequence shown here is derived from an EMBL/GenBank/DDBJ whole genome shotgun (WGS) entry which is preliminary data.</text>
</comment>
<dbReference type="PANTHER" id="PTHR33619">
    <property type="entry name" value="POLYSACCHARIDE EXPORT PROTEIN GFCE-RELATED"/>
    <property type="match status" value="1"/>
</dbReference>
<dbReference type="InterPro" id="IPR003715">
    <property type="entry name" value="Poly_export_N"/>
</dbReference>
<dbReference type="EMBL" id="QKZU01000006">
    <property type="protein sequence ID" value="PZX57786.1"/>
    <property type="molecule type" value="Genomic_DNA"/>
</dbReference>
<proteinExistence type="predicted"/>
<evidence type="ECO:0000256" key="1">
    <source>
        <dbReference type="ARBA" id="ARBA00022729"/>
    </source>
</evidence>
<accession>A0A2W7RF85</accession>
<dbReference type="Proteomes" id="UP000249115">
    <property type="component" value="Unassembled WGS sequence"/>
</dbReference>
<evidence type="ECO:0000313" key="4">
    <source>
        <dbReference type="EMBL" id="PZX57786.1"/>
    </source>
</evidence>
<evidence type="ECO:0000256" key="2">
    <source>
        <dbReference type="SAM" id="Phobius"/>
    </source>
</evidence>